<comment type="caution">
    <text evidence="2">The sequence shown here is derived from an EMBL/GenBank/DDBJ whole genome shotgun (WGS) entry which is preliminary data.</text>
</comment>
<reference evidence="2" key="1">
    <citation type="submission" date="2023-06" db="EMBL/GenBank/DDBJ databases">
        <title>Multi-omics analyses reveal the molecular pathogenesis toolkit of Lasiodiplodia hormozganensis, a cross-kingdom pathogen.</title>
        <authorList>
            <person name="Felix C."/>
            <person name="Meneses R."/>
            <person name="Goncalves M.F.M."/>
            <person name="Tilleman L."/>
            <person name="Duarte A.S."/>
            <person name="Jorrin-Novo J.V."/>
            <person name="Van De Peer Y."/>
            <person name="Deforce D."/>
            <person name="Van Nieuwerburgh F."/>
            <person name="Esteves A.C."/>
            <person name="Alves A."/>
        </authorList>
    </citation>
    <scope>NUCLEOTIDE SEQUENCE</scope>
    <source>
        <strain evidence="2">CBS 339.90</strain>
    </source>
</reference>
<evidence type="ECO:0000313" key="2">
    <source>
        <dbReference type="EMBL" id="KAK0638085.1"/>
    </source>
</evidence>
<name>A0AA39XS17_9PEZI</name>
<accession>A0AA39XS17</accession>
<keyword evidence="3" id="KW-1185">Reference proteome</keyword>
<feature type="compositionally biased region" description="Basic residues" evidence="1">
    <location>
        <begin position="194"/>
        <end position="204"/>
    </location>
</feature>
<proteinExistence type="predicted"/>
<evidence type="ECO:0000256" key="1">
    <source>
        <dbReference type="SAM" id="MobiDB-lite"/>
    </source>
</evidence>
<feature type="region of interest" description="Disordered" evidence="1">
    <location>
        <begin position="1"/>
        <end position="22"/>
    </location>
</feature>
<dbReference type="AlphaFoldDB" id="A0AA39XS17"/>
<feature type="region of interest" description="Disordered" evidence="1">
    <location>
        <begin position="194"/>
        <end position="312"/>
    </location>
</feature>
<organism evidence="2 3">
    <name type="scientific">Lasiodiplodia hormozganensis</name>
    <dbReference type="NCBI Taxonomy" id="869390"/>
    <lineage>
        <taxon>Eukaryota</taxon>
        <taxon>Fungi</taxon>
        <taxon>Dikarya</taxon>
        <taxon>Ascomycota</taxon>
        <taxon>Pezizomycotina</taxon>
        <taxon>Dothideomycetes</taxon>
        <taxon>Dothideomycetes incertae sedis</taxon>
        <taxon>Botryosphaeriales</taxon>
        <taxon>Botryosphaeriaceae</taxon>
        <taxon>Lasiodiplodia</taxon>
    </lineage>
</organism>
<feature type="compositionally biased region" description="Pro residues" evidence="1">
    <location>
        <begin position="270"/>
        <end position="282"/>
    </location>
</feature>
<feature type="compositionally biased region" description="Basic residues" evidence="1">
    <location>
        <begin position="302"/>
        <end position="312"/>
    </location>
</feature>
<gene>
    <name evidence="2" type="ORF">DIS24_g10191</name>
</gene>
<feature type="compositionally biased region" description="Low complexity" evidence="1">
    <location>
        <begin position="209"/>
        <end position="219"/>
    </location>
</feature>
<feature type="compositionally biased region" description="Low complexity" evidence="1">
    <location>
        <begin position="260"/>
        <end position="269"/>
    </location>
</feature>
<dbReference type="Proteomes" id="UP001175001">
    <property type="component" value="Unassembled WGS sequence"/>
</dbReference>
<feature type="compositionally biased region" description="Polar residues" evidence="1">
    <location>
        <begin position="244"/>
        <end position="254"/>
    </location>
</feature>
<protein>
    <submittedName>
        <fullName evidence="2">Uncharacterized protein</fullName>
    </submittedName>
</protein>
<sequence length="312" mass="34718">MTVRRLALRSRGPSSEHAPPTPAHPEFPSVLVTYLATYLPIDDFVLRRSFLLAVLLPPSPSSRPGCLGCVPALGHHHTTTTLPRLPCSTVVAVSFRPVCGGSNIWTTYQNLDHYHPLYSRPVTAPSPLRHHASYTRQPARPSFPWAELKHVTGRIGRYFKYHTISRAQRLLGKLPIISWPFNRARVLAHALARARNRRNRRARREAREAANNNDGNINNYRETSPSPPRTPYPAHHSGNGGAAQRSSPSGSPSAQLLFEQAQRPPAAAATPPPPPPPPPPQAPRRKIRLLAEVDEDNIVHGGRVRRQTKRYQ</sequence>
<dbReference type="EMBL" id="JAUJDW010000103">
    <property type="protein sequence ID" value="KAK0638085.1"/>
    <property type="molecule type" value="Genomic_DNA"/>
</dbReference>
<evidence type="ECO:0000313" key="3">
    <source>
        <dbReference type="Proteomes" id="UP001175001"/>
    </source>
</evidence>